<sequence length="125" mass="13638">MIRLEAAFGTATALLAAAGTASASHHLWWETAVFLGVAVFSLEGAARERRARRDRERRARVEAQRVQLADRGDAPAPGPCCRFWQSSEGAVHSHDCTRPPAARTTLSEAEQRVLNQLADDTRDSA</sequence>
<evidence type="ECO:0000313" key="2">
    <source>
        <dbReference type="Proteomes" id="UP000217446"/>
    </source>
</evidence>
<dbReference type="EMBL" id="BDQI01000027">
    <property type="protein sequence ID" value="GAX56561.1"/>
    <property type="molecule type" value="Genomic_DNA"/>
</dbReference>
<comment type="caution">
    <text evidence="1">The sequence shown here is derived from an EMBL/GenBank/DDBJ whole genome shotgun (WGS) entry which is preliminary data.</text>
</comment>
<dbReference type="AlphaFoldDB" id="A0A250VQZ1"/>
<reference evidence="2" key="1">
    <citation type="submission" date="2017-05" db="EMBL/GenBank/DDBJ databases">
        <title>Streptomyces olivochromogenes NBRC 3561 whole genome shotgun sequence.</title>
        <authorList>
            <person name="Dohra H."/>
            <person name="Kodani S."/>
        </authorList>
    </citation>
    <scope>NUCLEOTIDE SEQUENCE [LARGE SCALE GENOMIC DNA]</scope>
    <source>
        <strain evidence="2">NBRC 3561</strain>
    </source>
</reference>
<accession>A0A250VQZ1</accession>
<gene>
    <name evidence="1" type="ORF">SO3561_08129</name>
</gene>
<dbReference type="RefSeq" id="WP_067377994.1">
    <property type="nucleotide sequence ID" value="NZ_BDQI01000027.1"/>
</dbReference>
<dbReference type="STRING" id="1963.AQJ27_35660"/>
<evidence type="ECO:0000313" key="1">
    <source>
        <dbReference type="EMBL" id="GAX56561.1"/>
    </source>
</evidence>
<proteinExistence type="predicted"/>
<keyword evidence="2" id="KW-1185">Reference proteome</keyword>
<protein>
    <submittedName>
        <fullName evidence="1">Uncharacterized protein</fullName>
    </submittedName>
</protein>
<organism evidence="1 2">
    <name type="scientific">Streptomyces olivochromogenes</name>
    <dbReference type="NCBI Taxonomy" id="1963"/>
    <lineage>
        <taxon>Bacteria</taxon>
        <taxon>Bacillati</taxon>
        <taxon>Actinomycetota</taxon>
        <taxon>Actinomycetes</taxon>
        <taxon>Kitasatosporales</taxon>
        <taxon>Streptomycetaceae</taxon>
        <taxon>Streptomyces</taxon>
    </lineage>
</organism>
<dbReference type="Proteomes" id="UP000217446">
    <property type="component" value="Unassembled WGS sequence"/>
</dbReference>
<name>A0A250VQZ1_STROL</name>